<dbReference type="Pfam" id="PF03724">
    <property type="entry name" value="META"/>
    <property type="match status" value="1"/>
</dbReference>
<dbReference type="EMBL" id="JACXAA010000001">
    <property type="protein sequence ID" value="MBD2752182.1"/>
    <property type="molecule type" value="Genomic_DNA"/>
</dbReference>
<dbReference type="RefSeq" id="WP_191037793.1">
    <property type="nucleotide sequence ID" value="NZ_JACXAA010000001.1"/>
</dbReference>
<dbReference type="InterPro" id="IPR038670">
    <property type="entry name" value="HslJ-like_sf"/>
</dbReference>
<keyword evidence="1" id="KW-0732">Signal</keyword>
<reference evidence="3" key="1">
    <citation type="submission" date="2020-09" db="EMBL/GenBank/DDBJ databases">
        <authorList>
            <person name="Kim M.K."/>
        </authorList>
    </citation>
    <scope>NUCLEOTIDE SEQUENCE</scope>
    <source>
        <strain evidence="3">BT704</strain>
    </source>
</reference>
<dbReference type="PROSITE" id="PS51257">
    <property type="entry name" value="PROKAR_LIPOPROTEIN"/>
    <property type="match status" value="1"/>
</dbReference>
<protein>
    <submittedName>
        <fullName evidence="3">META domain-containing protein</fullName>
    </submittedName>
</protein>
<feature type="domain" description="DUF306" evidence="2">
    <location>
        <begin position="68"/>
        <end position="140"/>
    </location>
</feature>
<gene>
    <name evidence="3" type="ORF">IC230_04710</name>
</gene>
<accession>A0A927GBY0</accession>
<feature type="chain" id="PRO_5037771501" evidence="1">
    <location>
        <begin position="18"/>
        <end position="148"/>
    </location>
</feature>
<proteinExistence type="predicted"/>
<organism evidence="3 4">
    <name type="scientific">Spirosoma validum</name>
    <dbReference type="NCBI Taxonomy" id="2771355"/>
    <lineage>
        <taxon>Bacteria</taxon>
        <taxon>Pseudomonadati</taxon>
        <taxon>Bacteroidota</taxon>
        <taxon>Cytophagia</taxon>
        <taxon>Cytophagales</taxon>
        <taxon>Cytophagaceae</taxon>
        <taxon>Spirosoma</taxon>
    </lineage>
</organism>
<sequence length="148" mass="16364">MKALLLMAALFASTGFSGCEREKPVEPTPTSVQDLVGTWTLVEPNAYKVTLVIDPIPQTTQLPSPLPTFNLSGESAVNQYNSVLTYQASNQSQIAISPIGSTKKAGPSEAMQFEQTYYTNLKAVNRYELTNQNRLRFYYDGGVLVYEK</sequence>
<feature type="signal peptide" evidence="1">
    <location>
        <begin position="1"/>
        <end position="17"/>
    </location>
</feature>
<dbReference type="Proteomes" id="UP000653797">
    <property type="component" value="Unassembled WGS sequence"/>
</dbReference>
<name>A0A927GBY0_9BACT</name>
<keyword evidence="4" id="KW-1185">Reference proteome</keyword>
<dbReference type="Gene3D" id="2.40.128.270">
    <property type="match status" value="1"/>
</dbReference>
<dbReference type="InterPro" id="IPR005184">
    <property type="entry name" value="DUF306_Meta_HslJ"/>
</dbReference>
<comment type="caution">
    <text evidence="3">The sequence shown here is derived from an EMBL/GenBank/DDBJ whole genome shotgun (WGS) entry which is preliminary data.</text>
</comment>
<evidence type="ECO:0000256" key="1">
    <source>
        <dbReference type="SAM" id="SignalP"/>
    </source>
</evidence>
<evidence type="ECO:0000313" key="4">
    <source>
        <dbReference type="Proteomes" id="UP000653797"/>
    </source>
</evidence>
<evidence type="ECO:0000313" key="3">
    <source>
        <dbReference type="EMBL" id="MBD2752182.1"/>
    </source>
</evidence>
<evidence type="ECO:0000259" key="2">
    <source>
        <dbReference type="Pfam" id="PF03724"/>
    </source>
</evidence>
<dbReference type="AlphaFoldDB" id="A0A927GBY0"/>